<reference evidence="13 14" key="1">
    <citation type="submission" date="2019-03" db="EMBL/GenBank/DDBJ databases">
        <title>Bacillus niacini sp. nov. a Nicotinate-Metabolizing Mesophile Isolated from Soil.</title>
        <authorList>
            <person name="Zhang G."/>
        </authorList>
    </citation>
    <scope>NUCLEOTIDE SEQUENCE [LARGE SCALE GENOMIC DNA]</scope>
    <source>
        <strain evidence="13 14">WN066</strain>
    </source>
</reference>
<proteinExistence type="inferred from homology"/>
<evidence type="ECO:0000259" key="12">
    <source>
        <dbReference type="PROSITE" id="PS51198"/>
    </source>
</evidence>
<comment type="catalytic activity">
    <reaction evidence="10">
        <text>ATP + H2O = ADP + phosphate + H(+)</text>
        <dbReference type="Rhea" id="RHEA:13065"/>
        <dbReference type="ChEBI" id="CHEBI:15377"/>
        <dbReference type="ChEBI" id="CHEBI:15378"/>
        <dbReference type="ChEBI" id="CHEBI:30616"/>
        <dbReference type="ChEBI" id="CHEBI:43474"/>
        <dbReference type="ChEBI" id="CHEBI:456216"/>
        <dbReference type="EC" id="5.6.2.4"/>
    </reaction>
</comment>
<dbReference type="InterPro" id="IPR013986">
    <property type="entry name" value="DExx_box_DNA_helicase_dom_sf"/>
</dbReference>
<dbReference type="Gene3D" id="3.40.50.300">
    <property type="entry name" value="P-loop containing nucleotide triphosphate hydrolases"/>
    <property type="match status" value="3"/>
</dbReference>
<dbReference type="GO" id="GO:0003677">
    <property type="term" value="F:DNA binding"/>
    <property type="evidence" value="ECO:0007669"/>
    <property type="project" value="UniProtKB-KW"/>
</dbReference>
<dbReference type="PANTHER" id="PTHR11070">
    <property type="entry name" value="UVRD / RECB / PCRA DNA HELICASE FAMILY MEMBER"/>
    <property type="match status" value="1"/>
</dbReference>
<dbReference type="SUPFAM" id="SSF52540">
    <property type="entry name" value="P-loop containing nucleoside triphosphate hydrolases"/>
    <property type="match status" value="1"/>
</dbReference>
<dbReference type="Gene3D" id="1.10.10.160">
    <property type="match status" value="1"/>
</dbReference>
<evidence type="ECO:0000256" key="2">
    <source>
        <dbReference type="ARBA" id="ARBA00022741"/>
    </source>
</evidence>
<dbReference type="InterPro" id="IPR000212">
    <property type="entry name" value="DNA_helicase_UvrD/REP"/>
</dbReference>
<keyword evidence="7" id="KW-0413">Isomerase</keyword>
<dbReference type="Gene3D" id="1.10.486.10">
    <property type="entry name" value="PCRA, domain 4"/>
    <property type="match status" value="1"/>
</dbReference>
<dbReference type="AlphaFoldDB" id="A0A4V3ATW0"/>
<evidence type="ECO:0000256" key="1">
    <source>
        <dbReference type="ARBA" id="ARBA00009922"/>
    </source>
</evidence>
<dbReference type="EMBL" id="SMYO01000005">
    <property type="protein sequence ID" value="TDK61793.1"/>
    <property type="molecule type" value="Genomic_DNA"/>
</dbReference>
<feature type="binding site" evidence="11">
    <location>
        <begin position="31"/>
        <end position="38"/>
    </location>
    <ligand>
        <name>ATP</name>
        <dbReference type="ChEBI" id="CHEBI:30616"/>
    </ligand>
</feature>
<comment type="similarity">
    <text evidence="1">Belongs to the helicase family. UvrD subfamily.</text>
</comment>
<accession>A0A4V3ATW0</accession>
<keyword evidence="6" id="KW-0238">DNA-binding</keyword>
<evidence type="ECO:0000256" key="10">
    <source>
        <dbReference type="ARBA" id="ARBA00048988"/>
    </source>
</evidence>
<dbReference type="InterPro" id="IPR014017">
    <property type="entry name" value="DNA_helicase_UvrD-like_C"/>
</dbReference>
<evidence type="ECO:0000256" key="6">
    <source>
        <dbReference type="ARBA" id="ARBA00023125"/>
    </source>
</evidence>
<dbReference type="GO" id="GO:0016887">
    <property type="term" value="F:ATP hydrolysis activity"/>
    <property type="evidence" value="ECO:0007669"/>
    <property type="project" value="RHEA"/>
</dbReference>
<evidence type="ECO:0000256" key="5">
    <source>
        <dbReference type="ARBA" id="ARBA00022840"/>
    </source>
</evidence>
<keyword evidence="3 11" id="KW-0378">Hydrolase</keyword>
<evidence type="ECO:0000256" key="11">
    <source>
        <dbReference type="PROSITE-ProRule" id="PRU00560"/>
    </source>
</evidence>
<dbReference type="GO" id="GO:0000725">
    <property type="term" value="P:recombinational repair"/>
    <property type="evidence" value="ECO:0007669"/>
    <property type="project" value="TreeGrafter"/>
</dbReference>
<dbReference type="PANTHER" id="PTHR11070:SF2">
    <property type="entry name" value="ATP-DEPENDENT DNA HELICASE SRS2"/>
    <property type="match status" value="1"/>
</dbReference>
<comment type="catalytic activity">
    <reaction evidence="8">
        <text>Couples ATP hydrolysis with the unwinding of duplex DNA by translocating in the 3'-5' direction.</text>
        <dbReference type="EC" id="5.6.2.4"/>
    </reaction>
</comment>
<dbReference type="GO" id="GO:0043138">
    <property type="term" value="F:3'-5' DNA helicase activity"/>
    <property type="evidence" value="ECO:0007669"/>
    <property type="project" value="UniProtKB-EC"/>
</dbReference>
<evidence type="ECO:0000313" key="13">
    <source>
        <dbReference type="EMBL" id="TDK61793.1"/>
    </source>
</evidence>
<dbReference type="PROSITE" id="PS51198">
    <property type="entry name" value="UVRD_HELICASE_ATP_BIND"/>
    <property type="match status" value="1"/>
</dbReference>
<dbReference type="EC" id="5.6.2.4" evidence="9"/>
<evidence type="ECO:0000256" key="4">
    <source>
        <dbReference type="ARBA" id="ARBA00022806"/>
    </source>
</evidence>
<evidence type="ECO:0000256" key="7">
    <source>
        <dbReference type="ARBA" id="ARBA00023235"/>
    </source>
</evidence>
<feature type="domain" description="UvrD-like helicase ATP-binding" evidence="12">
    <location>
        <begin position="10"/>
        <end position="285"/>
    </location>
</feature>
<evidence type="ECO:0000256" key="9">
    <source>
        <dbReference type="ARBA" id="ARBA00034808"/>
    </source>
</evidence>
<keyword evidence="4 11" id="KW-0347">Helicase</keyword>
<dbReference type="InterPro" id="IPR014016">
    <property type="entry name" value="UvrD-like_ATP-bd"/>
</dbReference>
<evidence type="ECO:0000256" key="3">
    <source>
        <dbReference type="ARBA" id="ARBA00022801"/>
    </source>
</evidence>
<dbReference type="CDD" id="cd17932">
    <property type="entry name" value="DEXQc_UvrD"/>
    <property type="match status" value="1"/>
</dbReference>
<comment type="caution">
    <text evidence="13">The sequence shown here is derived from an EMBL/GenBank/DDBJ whole genome shotgun (WGS) entry which is preliminary data.</text>
</comment>
<sequence length="606" mass="70232">MELYAQKLQQIEKDREQFEAFESNTSTVVLAGPGSGKTTVLTLKIMKLLNEKIDIPRGLACITFSKEAAKEFTSRIKKMGYQKRNNVFLGTVHAFCIAYILKPFAHLFDDGFPLPLDIITESEKTSLYNAIQEKFNLDPWEYTKERLDTERCHSINGISKVPFTPNPILTDAIKDYEQRLRNLGKTDFIEIIKYSNELIVREEYVRQCLEAKFPWILIDEYQDNAKPMHEMILALLQTTNIKIFAVGDPDQSIYSFNGAVPDFLLELHDNPELESIHLKTNYRSNQEIIDASSIALNVDDREYKAGTRHGESAEFHFITCDRELTGQYDYVINTIIPQCKKDGIDFDEICVLVNSGAAANNLASIMEQNNIPCYLAKFDFANSDVVLWLKDCTSWLTDPSSKLFTEISDFWIKLSRNFSTNILEDELIVLRKKFYCTLVASKKHEQDLLDWLTFLDQHLNLIQTVKSVDKYQEEQKYLNNLFESAKKGKYKFYDITQFSLLGKPSNQVTISTRHSSKGLEFEVVIMLGMEEGIFPYYKNVDDANKLNEDRRLFFVCLTRAKRVCYLLRSKRYLKKSGYGYNQKEPSMFWIELYNACQEKNISTFIN</sequence>
<dbReference type="GO" id="GO:0005524">
    <property type="term" value="F:ATP binding"/>
    <property type="evidence" value="ECO:0007669"/>
    <property type="project" value="UniProtKB-UniRule"/>
</dbReference>
<name>A0A4V3ATW0_9BACI</name>
<protein>
    <recommendedName>
        <fullName evidence="9">DNA 3'-5' helicase</fullName>
        <ecNumber evidence="9">5.6.2.4</ecNumber>
    </recommendedName>
</protein>
<keyword evidence="2 11" id="KW-0547">Nucleotide-binding</keyword>
<dbReference type="RefSeq" id="WP_133334661.1">
    <property type="nucleotide sequence ID" value="NZ_SMYO01000005.1"/>
</dbReference>
<dbReference type="Pfam" id="PF00580">
    <property type="entry name" value="UvrD-helicase"/>
    <property type="match status" value="1"/>
</dbReference>
<gene>
    <name evidence="13" type="ORF">E2K98_12970</name>
</gene>
<organism evidence="13 14">
    <name type="scientific">Bacillus salipaludis</name>
    <dbReference type="NCBI Taxonomy" id="2547811"/>
    <lineage>
        <taxon>Bacteria</taxon>
        <taxon>Bacillati</taxon>
        <taxon>Bacillota</taxon>
        <taxon>Bacilli</taxon>
        <taxon>Bacillales</taxon>
        <taxon>Bacillaceae</taxon>
        <taxon>Bacillus</taxon>
    </lineage>
</organism>
<keyword evidence="5 11" id="KW-0067">ATP-binding</keyword>
<dbReference type="InterPro" id="IPR027417">
    <property type="entry name" value="P-loop_NTPase"/>
</dbReference>
<dbReference type="Pfam" id="PF13361">
    <property type="entry name" value="UvrD_C"/>
    <property type="match status" value="2"/>
</dbReference>
<dbReference type="Proteomes" id="UP000295132">
    <property type="component" value="Unassembled WGS sequence"/>
</dbReference>
<evidence type="ECO:0000256" key="8">
    <source>
        <dbReference type="ARBA" id="ARBA00034617"/>
    </source>
</evidence>
<evidence type="ECO:0000313" key="14">
    <source>
        <dbReference type="Proteomes" id="UP000295132"/>
    </source>
</evidence>